<gene>
    <name evidence="3" type="ORF">BDN70DRAFT_873655</name>
</gene>
<dbReference type="Pfam" id="PF00651">
    <property type="entry name" value="BTB"/>
    <property type="match status" value="1"/>
</dbReference>
<dbReference type="SMART" id="SM00225">
    <property type="entry name" value="BTB"/>
    <property type="match status" value="1"/>
</dbReference>
<keyword evidence="4" id="KW-1185">Reference proteome</keyword>
<dbReference type="OrthoDB" id="8117402at2759"/>
<sequence length="437" mass="48895">MSNIPTSPDLYDSGPSAKAKKRGRSHSSDGHHHHRVSSKMSKGNRLGDDPESDSDTMSNLMASSSSSMTSLVLANGQRDEDFYFEDGSCVLLVGGILFNVHRSILSRDSSSFGAMFSLPQGGKEAEGRSDEHPIVLSGDTPDEFRHFLWALYALPPELRIATANVNHLIDIAKVSNKYSFKTLETWALDAIQDYVNRKPSPLFNSAEFDALPKAPNQPETVDQLTRLIRLAQLCQHDRLLATMVALLRQLMTISVQYAYLAMKLSDELDLRALRGAAYLEVMQKARVVKRACGDPAALTVEGTIDATGRLVVTRTQQLKLLAGYYRLTSTWDRLRMTPLQFEHSHSCGATWHQQGCTQSWLEFWKEKTRSDGVMNLGLADVIGRLKLVQKDYDRWGSATYMHHDCRMSAKKAIGDMIKRVEESLPDYFSEPGDFAED</sequence>
<evidence type="ECO:0000313" key="3">
    <source>
        <dbReference type="EMBL" id="KAF9483586.1"/>
    </source>
</evidence>
<evidence type="ECO:0000256" key="1">
    <source>
        <dbReference type="SAM" id="MobiDB-lite"/>
    </source>
</evidence>
<accession>A0A9P5ZCT4</accession>
<protein>
    <recommendedName>
        <fullName evidence="2">BTB domain-containing protein</fullName>
    </recommendedName>
</protein>
<dbReference type="InterPro" id="IPR011333">
    <property type="entry name" value="SKP1/BTB/POZ_sf"/>
</dbReference>
<comment type="caution">
    <text evidence="3">The sequence shown here is derived from an EMBL/GenBank/DDBJ whole genome shotgun (WGS) entry which is preliminary data.</text>
</comment>
<reference evidence="3" key="1">
    <citation type="submission" date="2020-11" db="EMBL/GenBank/DDBJ databases">
        <authorList>
            <consortium name="DOE Joint Genome Institute"/>
            <person name="Ahrendt S."/>
            <person name="Riley R."/>
            <person name="Andreopoulos W."/>
            <person name="Labutti K."/>
            <person name="Pangilinan J."/>
            <person name="Ruiz-Duenas F.J."/>
            <person name="Barrasa J.M."/>
            <person name="Sanchez-Garcia M."/>
            <person name="Camarero S."/>
            <person name="Miyauchi S."/>
            <person name="Serrano A."/>
            <person name="Linde D."/>
            <person name="Babiker R."/>
            <person name="Drula E."/>
            <person name="Ayuso-Fernandez I."/>
            <person name="Pacheco R."/>
            <person name="Padilla G."/>
            <person name="Ferreira P."/>
            <person name="Barriuso J."/>
            <person name="Kellner H."/>
            <person name="Castanera R."/>
            <person name="Alfaro M."/>
            <person name="Ramirez L."/>
            <person name="Pisabarro A.G."/>
            <person name="Kuo A."/>
            <person name="Tritt A."/>
            <person name="Lipzen A."/>
            <person name="He G."/>
            <person name="Yan M."/>
            <person name="Ng V."/>
            <person name="Cullen D."/>
            <person name="Martin F."/>
            <person name="Rosso M.-N."/>
            <person name="Henrissat B."/>
            <person name="Hibbett D."/>
            <person name="Martinez A.T."/>
            <person name="Grigoriev I.V."/>
        </authorList>
    </citation>
    <scope>NUCLEOTIDE SEQUENCE</scope>
    <source>
        <strain evidence="3">CIRM-BRFM 674</strain>
    </source>
</reference>
<dbReference type="PROSITE" id="PS50097">
    <property type="entry name" value="BTB"/>
    <property type="match status" value="1"/>
</dbReference>
<dbReference type="Proteomes" id="UP000807469">
    <property type="component" value="Unassembled WGS sequence"/>
</dbReference>
<dbReference type="EMBL" id="MU155152">
    <property type="protein sequence ID" value="KAF9483586.1"/>
    <property type="molecule type" value="Genomic_DNA"/>
</dbReference>
<dbReference type="AlphaFoldDB" id="A0A9P5ZCT4"/>
<evidence type="ECO:0000259" key="2">
    <source>
        <dbReference type="PROSITE" id="PS50097"/>
    </source>
</evidence>
<evidence type="ECO:0000313" key="4">
    <source>
        <dbReference type="Proteomes" id="UP000807469"/>
    </source>
</evidence>
<feature type="compositionally biased region" description="Basic residues" evidence="1">
    <location>
        <begin position="18"/>
        <end position="37"/>
    </location>
</feature>
<dbReference type="Gene3D" id="3.30.710.10">
    <property type="entry name" value="Potassium Channel Kv1.1, Chain A"/>
    <property type="match status" value="1"/>
</dbReference>
<name>A0A9P5ZCT4_9AGAR</name>
<dbReference type="SUPFAM" id="SSF54695">
    <property type="entry name" value="POZ domain"/>
    <property type="match status" value="1"/>
</dbReference>
<dbReference type="InterPro" id="IPR000210">
    <property type="entry name" value="BTB/POZ_dom"/>
</dbReference>
<feature type="domain" description="BTB" evidence="2">
    <location>
        <begin position="87"/>
        <end position="152"/>
    </location>
</feature>
<dbReference type="CDD" id="cd18186">
    <property type="entry name" value="BTB_POZ_ZBTB_KLHL-like"/>
    <property type="match status" value="1"/>
</dbReference>
<organism evidence="3 4">
    <name type="scientific">Pholiota conissans</name>
    <dbReference type="NCBI Taxonomy" id="109636"/>
    <lineage>
        <taxon>Eukaryota</taxon>
        <taxon>Fungi</taxon>
        <taxon>Dikarya</taxon>
        <taxon>Basidiomycota</taxon>
        <taxon>Agaricomycotina</taxon>
        <taxon>Agaricomycetes</taxon>
        <taxon>Agaricomycetidae</taxon>
        <taxon>Agaricales</taxon>
        <taxon>Agaricineae</taxon>
        <taxon>Strophariaceae</taxon>
        <taxon>Pholiota</taxon>
    </lineage>
</organism>
<proteinExistence type="predicted"/>
<feature type="region of interest" description="Disordered" evidence="1">
    <location>
        <begin position="1"/>
        <end position="61"/>
    </location>
</feature>